<dbReference type="RefSeq" id="WP_010709177.1">
    <property type="nucleotide sequence ID" value="NZ_CP010059.1"/>
</dbReference>
<dbReference type="PIRSF" id="PIRSF016661">
    <property type="entry name" value="BioY"/>
    <property type="match status" value="1"/>
</dbReference>
<dbReference type="GO" id="GO:0005886">
    <property type="term" value="C:plasma membrane"/>
    <property type="evidence" value="ECO:0007669"/>
    <property type="project" value="UniProtKB-SubCell"/>
</dbReference>
<keyword evidence="3" id="KW-1133">Transmembrane helix</keyword>
<dbReference type="GO" id="GO:0015225">
    <property type="term" value="F:biotin transmembrane transporter activity"/>
    <property type="evidence" value="ECO:0007669"/>
    <property type="project" value="UniProtKB-UniRule"/>
</dbReference>
<comment type="caution">
    <text evidence="5">The sequence shown here is derived from an EMBL/GenBank/DDBJ whole genome shotgun (WGS) entry which is preliminary data.</text>
</comment>
<dbReference type="EMBL" id="NFLC01000042">
    <property type="protein sequence ID" value="OUQ07859.1"/>
    <property type="molecule type" value="Genomic_DNA"/>
</dbReference>
<sequence length="187" mass="21070">MYRKSQMIARMSLMLALLIITARLVIPLPLFDYLSLQIITVYLIYPTLGMKNGLIVTCSYLILGIIGLPIFASGGGYAYIFKPTFGFLLAFVTLPIIQSFISNKFNNGIYSSFKKITIINICCLLYIYLIGIIYKILILSFYTNNVTSLSILISVTTLIDFSFDLLLVLTTSLIMLKLNQYNKSSSY</sequence>
<dbReference type="PANTHER" id="PTHR34295:SF1">
    <property type="entry name" value="BIOTIN TRANSPORTER BIOY"/>
    <property type="match status" value="1"/>
</dbReference>
<keyword evidence="2" id="KW-1003">Cell membrane</keyword>
<dbReference type="InterPro" id="IPR003784">
    <property type="entry name" value="BioY"/>
</dbReference>
<feature type="transmembrane region" description="Helical" evidence="3">
    <location>
        <begin position="7"/>
        <end position="24"/>
    </location>
</feature>
<feature type="transmembrane region" description="Helical" evidence="3">
    <location>
        <begin position="86"/>
        <end position="105"/>
    </location>
</feature>
<proteinExistence type="inferred from homology"/>
<dbReference type="GeneID" id="60871936"/>
<accession>A0A1Y4QRB4</accession>
<reference evidence="4" key="3">
    <citation type="submission" date="2023-12" db="EMBL/GenBank/DDBJ databases">
        <title>Molecular genomic analyses of Enterococcus cecorum from sepsis oubreaks in broilers.</title>
        <authorList>
            <person name="Rhoads D."/>
            <person name="Alrubaye A."/>
        </authorList>
    </citation>
    <scope>NUCLEOTIDE SEQUENCE</scope>
    <source>
        <strain evidence="4">1755</strain>
    </source>
</reference>
<evidence type="ECO:0000256" key="3">
    <source>
        <dbReference type="SAM" id="Phobius"/>
    </source>
</evidence>
<dbReference type="AlphaFoldDB" id="A0A1Y4QRB4"/>
<keyword evidence="3" id="KW-0812">Transmembrane</keyword>
<reference evidence="5" key="2">
    <citation type="journal article" date="2018" name="BMC Genomics">
        <title>Whole genome sequencing and function prediction of 133 gut anaerobes isolated from chicken caecum in pure cultures.</title>
        <authorList>
            <person name="Medvecky M."/>
            <person name="Cejkova D."/>
            <person name="Polansky O."/>
            <person name="Karasova D."/>
            <person name="Kubasova T."/>
            <person name="Cizek A."/>
            <person name="Rychlik I."/>
        </authorList>
    </citation>
    <scope>NUCLEOTIDE SEQUENCE</scope>
    <source>
        <strain evidence="5">An144</strain>
    </source>
</reference>
<evidence type="ECO:0000313" key="5">
    <source>
        <dbReference type="EMBL" id="OUQ07859.1"/>
    </source>
</evidence>
<dbReference type="Proteomes" id="UP001290582">
    <property type="component" value="Unassembled WGS sequence"/>
</dbReference>
<feature type="transmembrane region" description="Helical" evidence="3">
    <location>
        <begin position="117"/>
        <end position="143"/>
    </location>
</feature>
<keyword evidence="2 3" id="KW-0472">Membrane</keyword>
<evidence type="ECO:0000256" key="1">
    <source>
        <dbReference type="ARBA" id="ARBA00010692"/>
    </source>
</evidence>
<name>A0A1Y4QRB4_9ENTE</name>
<comment type="similarity">
    <text evidence="1 2">Belongs to the BioY family.</text>
</comment>
<dbReference type="Proteomes" id="UP000196074">
    <property type="component" value="Unassembled WGS sequence"/>
</dbReference>
<feature type="transmembrane region" description="Helical" evidence="3">
    <location>
        <begin position="149"/>
        <end position="176"/>
    </location>
</feature>
<evidence type="ECO:0000313" key="4">
    <source>
        <dbReference type="EMBL" id="MDZ5596787.1"/>
    </source>
</evidence>
<dbReference type="Gene3D" id="1.10.1760.20">
    <property type="match status" value="1"/>
</dbReference>
<reference evidence="6" key="1">
    <citation type="submission" date="2017-04" db="EMBL/GenBank/DDBJ databases">
        <title>Function of individual gut microbiota members based on whole genome sequencing of pure cultures obtained from chicken caecum.</title>
        <authorList>
            <person name="Medvecky M."/>
            <person name="Cejkova D."/>
            <person name="Polansky O."/>
            <person name="Karasova D."/>
            <person name="Kubasova T."/>
            <person name="Cizek A."/>
            <person name="Rychlik I."/>
        </authorList>
    </citation>
    <scope>NUCLEOTIDE SEQUENCE [LARGE SCALE GENOMIC DNA]</scope>
    <source>
        <strain evidence="6">An144</strain>
    </source>
</reference>
<dbReference type="EMBL" id="JAXOGL010000001">
    <property type="protein sequence ID" value="MDZ5596787.1"/>
    <property type="molecule type" value="Genomic_DNA"/>
</dbReference>
<organism evidence="5 6">
    <name type="scientific">Enterococcus cecorum</name>
    <dbReference type="NCBI Taxonomy" id="44008"/>
    <lineage>
        <taxon>Bacteria</taxon>
        <taxon>Bacillati</taxon>
        <taxon>Bacillota</taxon>
        <taxon>Bacilli</taxon>
        <taxon>Lactobacillales</taxon>
        <taxon>Enterococcaceae</taxon>
        <taxon>Enterococcus</taxon>
    </lineage>
</organism>
<dbReference type="PANTHER" id="PTHR34295">
    <property type="entry name" value="BIOTIN TRANSPORTER BIOY"/>
    <property type="match status" value="1"/>
</dbReference>
<gene>
    <name evidence="5" type="ORF">B5E88_11850</name>
    <name evidence="4" type="ORF">U1294_00830</name>
</gene>
<feature type="transmembrane region" description="Helical" evidence="3">
    <location>
        <begin position="60"/>
        <end position="80"/>
    </location>
</feature>
<dbReference type="Pfam" id="PF02632">
    <property type="entry name" value="BioY"/>
    <property type="match status" value="1"/>
</dbReference>
<keyword evidence="2" id="KW-0813">Transport</keyword>
<evidence type="ECO:0000313" key="6">
    <source>
        <dbReference type="Proteomes" id="UP000196074"/>
    </source>
</evidence>
<protein>
    <recommendedName>
        <fullName evidence="2">Biotin transporter</fullName>
    </recommendedName>
</protein>
<comment type="subcellular location">
    <subcellularLocation>
        <location evidence="2">Cell membrane</location>
        <topology evidence="2">Multi-pass membrane protein</topology>
    </subcellularLocation>
</comment>
<evidence type="ECO:0000256" key="2">
    <source>
        <dbReference type="PIRNR" id="PIRNR016661"/>
    </source>
</evidence>